<name>A0ABV7KGQ6_9HYPH</name>
<gene>
    <name evidence="4" type="ORF">ACFOHJ_18310</name>
</gene>
<dbReference type="PROSITE" id="PS00330">
    <property type="entry name" value="HEMOLYSIN_CALCIUM"/>
    <property type="match status" value="1"/>
</dbReference>
<keyword evidence="2" id="KW-0964">Secreted</keyword>
<dbReference type="Gene3D" id="2.150.10.10">
    <property type="entry name" value="Serralysin-like metalloprotease, C-terminal"/>
    <property type="match status" value="1"/>
</dbReference>
<dbReference type="PRINTS" id="PR00313">
    <property type="entry name" value="CABNDNGRPT"/>
</dbReference>
<dbReference type="InterPro" id="IPR011049">
    <property type="entry name" value="Serralysin-like_metalloprot_C"/>
</dbReference>
<organism evidence="4 5">
    <name type="scientific">Aquamicrobium soli</name>
    <dbReference type="NCBI Taxonomy" id="1811518"/>
    <lineage>
        <taxon>Bacteria</taxon>
        <taxon>Pseudomonadati</taxon>
        <taxon>Pseudomonadota</taxon>
        <taxon>Alphaproteobacteria</taxon>
        <taxon>Hyphomicrobiales</taxon>
        <taxon>Phyllobacteriaceae</taxon>
        <taxon>Aquamicrobium</taxon>
    </lineage>
</organism>
<dbReference type="InterPro" id="IPR018511">
    <property type="entry name" value="Hemolysin-typ_Ca-bd_CS"/>
</dbReference>
<proteinExistence type="predicted"/>
<dbReference type="InterPro" id="IPR019960">
    <property type="entry name" value="T1SS_VCA0849"/>
</dbReference>
<dbReference type="Proteomes" id="UP001595583">
    <property type="component" value="Unassembled WGS sequence"/>
</dbReference>
<comment type="subcellular location">
    <subcellularLocation>
        <location evidence="1">Secreted</location>
    </subcellularLocation>
</comment>
<comment type="caution">
    <text evidence="4">The sequence shown here is derived from an EMBL/GenBank/DDBJ whole genome shotgun (WGS) entry which is preliminary data.</text>
</comment>
<dbReference type="SUPFAM" id="SSF51120">
    <property type="entry name" value="beta-Roll"/>
    <property type="match status" value="1"/>
</dbReference>
<keyword evidence="5" id="KW-1185">Reference proteome</keyword>
<dbReference type="InterPro" id="IPR050557">
    <property type="entry name" value="RTX_toxin/Mannuronan_C5-epim"/>
</dbReference>
<dbReference type="RefSeq" id="WP_378223120.1">
    <property type="nucleotide sequence ID" value="NZ_JBHRTK010000018.1"/>
</dbReference>
<evidence type="ECO:0000256" key="2">
    <source>
        <dbReference type="ARBA" id="ARBA00022525"/>
    </source>
</evidence>
<evidence type="ECO:0000256" key="3">
    <source>
        <dbReference type="SAM" id="MobiDB-lite"/>
    </source>
</evidence>
<dbReference type="NCBIfam" id="TIGR03661">
    <property type="entry name" value="T1SS_VCA0849"/>
    <property type="match status" value="1"/>
</dbReference>
<feature type="region of interest" description="Disordered" evidence="3">
    <location>
        <begin position="150"/>
        <end position="172"/>
    </location>
</feature>
<sequence length="792" mass="79673">LEYDATPAVTAITDDQDAVTATLTAGDAEQVAGGVNVTYTVTLSGGPGEIGPTSPLVFTLANDAPDGPIQVTVPIDGETGSVTVFYAYGSFSGSTISNSIASYTGGEEYEKLETDGTPSVLANTIPGASGSIDLTVAEAALDHLADGEDLAAGSATGTNPSSPNETDQKSGGITFTATGEAITVGFATPGGSGWTAPTVNGLADGFSIKWALSGGVLIGTLMQGQVSHGEAIRLALSGQTDAGPGDTASPTVTATLTGPLEHAAGNGNVTVSGIQVVATDSSGDTASATLAIEITDDAPSFTLVNDGNGDGIVSLSVLNPATDTTYTGQFAEWQYGADGFQKITATMAPDGNKTVEVASSSADQIVLNLKEGNEVVAKLTLKADGTDSLEVMHRPGEIAFTDITGKTAQSGGPAGSLLFDLGSAIDFNILVKGDDGNATPNQDSDKVNTSEQGWAVKGGSGQAMDPGESIKFSFVDDGNSAVGYGIGDFKFTTLGFTGNPKTANVTVRVYLDAAMSTYDEVKLTVSEGKVVQISQLDWSAVAGTGNYQIGHDIYGVEVISTGGGGFRLNGINVGAETEIPPSALDFAGIEVAITDGDGDTATQAFNVHLSGTPGSQLTVEAIAGTSGDDTLAGTVGNDTLVGGAGNDILIGGLGNDTLIGGLGDDILVGGPGKNILYGGEGADTFVIHQNAATDGPALADLIMDYNTAEGDKVDLTELLGNVSGVNADNIGDYAKIVADTSGGPGTNYALQVDVDGTDTGKDFVTVAYMNTNVGVQILYHDDHDAVPVPPHG</sequence>
<feature type="non-terminal residue" evidence="4">
    <location>
        <position position="1"/>
    </location>
</feature>
<feature type="region of interest" description="Disordered" evidence="3">
    <location>
        <begin position="436"/>
        <end position="462"/>
    </location>
</feature>
<evidence type="ECO:0000256" key="1">
    <source>
        <dbReference type="ARBA" id="ARBA00004613"/>
    </source>
</evidence>
<dbReference type="EMBL" id="JBHRTK010000018">
    <property type="protein sequence ID" value="MFC3208181.1"/>
    <property type="molecule type" value="Genomic_DNA"/>
</dbReference>
<accession>A0ABV7KGQ6</accession>
<feature type="compositionally biased region" description="Polar residues" evidence="3">
    <location>
        <begin position="155"/>
        <end position="172"/>
    </location>
</feature>
<dbReference type="Pfam" id="PF00353">
    <property type="entry name" value="HemolysinCabind"/>
    <property type="match status" value="2"/>
</dbReference>
<dbReference type="PANTHER" id="PTHR38340:SF1">
    <property type="entry name" value="S-LAYER PROTEIN"/>
    <property type="match status" value="1"/>
</dbReference>
<dbReference type="InterPro" id="IPR001343">
    <property type="entry name" value="Hemolysn_Ca-bd"/>
</dbReference>
<dbReference type="PANTHER" id="PTHR38340">
    <property type="entry name" value="S-LAYER PROTEIN"/>
    <property type="match status" value="1"/>
</dbReference>
<evidence type="ECO:0000313" key="4">
    <source>
        <dbReference type="EMBL" id="MFC3208181.1"/>
    </source>
</evidence>
<reference evidence="5" key="1">
    <citation type="journal article" date="2019" name="Int. J. Syst. Evol. Microbiol.">
        <title>The Global Catalogue of Microorganisms (GCM) 10K type strain sequencing project: providing services to taxonomists for standard genome sequencing and annotation.</title>
        <authorList>
            <consortium name="The Broad Institute Genomics Platform"/>
            <consortium name="The Broad Institute Genome Sequencing Center for Infectious Disease"/>
            <person name="Wu L."/>
            <person name="Ma J."/>
        </authorList>
    </citation>
    <scope>NUCLEOTIDE SEQUENCE [LARGE SCALE GENOMIC DNA]</scope>
    <source>
        <strain evidence="5">KCTC 52165</strain>
    </source>
</reference>
<protein>
    <submittedName>
        <fullName evidence="4">Type I secretion C-terminal target domain-containing protein</fullName>
    </submittedName>
</protein>
<evidence type="ECO:0000313" key="5">
    <source>
        <dbReference type="Proteomes" id="UP001595583"/>
    </source>
</evidence>